<evidence type="ECO:0000256" key="5">
    <source>
        <dbReference type="ARBA" id="ARBA00022692"/>
    </source>
</evidence>
<keyword evidence="4" id="KW-0997">Cell inner membrane</keyword>
<dbReference type="GO" id="GO:0015192">
    <property type="term" value="F:L-phenylalanine transmembrane transporter activity"/>
    <property type="evidence" value="ECO:0007669"/>
    <property type="project" value="TreeGrafter"/>
</dbReference>
<sequence length="322" mass="34727">MADFLQTLMTALAIGSLYALIALGYTMVYGVLKFINFAHSDIVVLGAWLSYSFAIRALPLVGLDAHNPATPPPIWMTAGIFVAVLALCSLAGFLIERLAYRPLRRAPRLNVLITAIGVSLLLQNVGQLDFVFGASPQKMPALLPNWELLRIPFGQGESIRYVVLPLIDCIIFAVSGLLMLALELLIFRSKFGTALRAVSFNTDFAALMGIPVDRAISLTFMLGSALAGAAGFLYVLKFPSMNQPAHSVWVLLGLKAFVAAVVGGIGNVRGAVLGGFIIAFVEQFGAYYISSNYRDVYVFSLLILILLIKPTGLLGSPVREKV</sequence>
<feature type="transmembrane region" description="Helical" evidence="10">
    <location>
        <begin position="271"/>
        <end position="289"/>
    </location>
</feature>
<dbReference type="GO" id="GO:0005886">
    <property type="term" value="C:plasma membrane"/>
    <property type="evidence" value="ECO:0007669"/>
    <property type="project" value="UniProtKB-SubCell"/>
</dbReference>
<dbReference type="GO" id="GO:0005304">
    <property type="term" value="F:L-valine transmembrane transporter activity"/>
    <property type="evidence" value="ECO:0007669"/>
    <property type="project" value="TreeGrafter"/>
</dbReference>
<dbReference type="GO" id="GO:0042941">
    <property type="term" value="P:D-alanine transmembrane transport"/>
    <property type="evidence" value="ECO:0007669"/>
    <property type="project" value="TreeGrafter"/>
</dbReference>
<dbReference type="InterPro" id="IPR052157">
    <property type="entry name" value="BCAA_transport_permease"/>
</dbReference>
<dbReference type="PANTHER" id="PTHR11795">
    <property type="entry name" value="BRANCHED-CHAIN AMINO ACID TRANSPORT SYSTEM PERMEASE PROTEIN LIVH"/>
    <property type="match status" value="1"/>
</dbReference>
<evidence type="ECO:0000256" key="1">
    <source>
        <dbReference type="ARBA" id="ARBA00004651"/>
    </source>
</evidence>
<comment type="similarity">
    <text evidence="9">Belongs to the binding-protein-dependent transport system permease family. LivHM subfamily.</text>
</comment>
<dbReference type="GO" id="GO:0015188">
    <property type="term" value="F:L-isoleucine transmembrane transporter activity"/>
    <property type="evidence" value="ECO:0007669"/>
    <property type="project" value="TreeGrafter"/>
</dbReference>
<dbReference type="EMBL" id="CP036299">
    <property type="protein sequence ID" value="QDV31145.1"/>
    <property type="molecule type" value="Genomic_DNA"/>
</dbReference>
<dbReference type="OrthoDB" id="9807115at2"/>
<dbReference type="GO" id="GO:0015808">
    <property type="term" value="P:L-alanine transport"/>
    <property type="evidence" value="ECO:0007669"/>
    <property type="project" value="TreeGrafter"/>
</dbReference>
<keyword evidence="7 10" id="KW-1133">Transmembrane helix</keyword>
<evidence type="ECO:0000256" key="10">
    <source>
        <dbReference type="SAM" id="Phobius"/>
    </source>
</evidence>
<evidence type="ECO:0000256" key="4">
    <source>
        <dbReference type="ARBA" id="ARBA00022519"/>
    </source>
</evidence>
<dbReference type="KEGG" id="peh:Spb1_30830"/>
<name>A0A518GRC1_9PLAN</name>
<keyword evidence="5 10" id="KW-0812">Transmembrane</keyword>
<keyword evidence="8 10" id="KW-0472">Membrane</keyword>
<evidence type="ECO:0000313" key="11">
    <source>
        <dbReference type="EMBL" id="QDV31145.1"/>
    </source>
</evidence>
<evidence type="ECO:0000256" key="3">
    <source>
        <dbReference type="ARBA" id="ARBA00022475"/>
    </source>
</evidence>
<evidence type="ECO:0000256" key="7">
    <source>
        <dbReference type="ARBA" id="ARBA00022989"/>
    </source>
</evidence>
<evidence type="ECO:0000256" key="6">
    <source>
        <dbReference type="ARBA" id="ARBA00022970"/>
    </source>
</evidence>
<comment type="subcellular location">
    <subcellularLocation>
        <location evidence="1">Cell membrane</location>
        <topology evidence="1">Multi-pass membrane protein</topology>
    </subcellularLocation>
</comment>
<feature type="transmembrane region" description="Helical" evidence="10">
    <location>
        <begin position="218"/>
        <end position="236"/>
    </location>
</feature>
<evidence type="ECO:0000256" key="2">
    <source>
        <dbReference type="ARBA" id="ARBA00022448"/>
    </source>
</evidence>
<feature type="transmembrane region" description="Helical" evidence="10">
    <location>
        <begin position="12"/>
        <end position="35"/>
    </location>
</feature>
<feature type="transmembrane region" description="Helical" evidence="10">
    <location>
        <begin position="74"/>
        <end position="95"/>
    </location>
</feature>
<keyword evidence="2" id="KW-0813">Transport</keyword>
<reference evidence="11 12" key="1">
    <citation type="submission" date="2019-02" db="EMBL/GenBank/DDBJ databases">
        <title>Deep-cultivation of Planctomycetes and their phenomic and genomic characterization uncovers novel biology.</title>
        <authorList>
            <person name="Wiegand S."/>
            <person name="Jogler M."/>
            <person name="Boedeker C."/>
            <person name="Pinto D."/>
            <person name="Vollmers J."/>
            <person name="Rivas-Marin E."/>
            <person name="Kohn T."/>
            <person name="Peeters S.H."/>
            <person name="Heuer A."/>
            <person name="Rast P."/>
            <person name="Oberbeckmann S."/>
            <person name="Bunk B."/>
            <person name="Jeske O."/>
            <person name="Meyerdierks A."/>
            <person name="Storesund J.E."/>
            <person name="Kallscheuer N."/>
            <person name="Luecker S."/>
            <person name="Lage O.M."/>
            <person name="Pohl T."/>
            <person name="Merkel B.J."/>
            <person name="Hornburger P."/>
            <person name="Mueller R.-W."/>
            <person name="Bruemmer F."/>
            <person name="Labrenz M."/>
            <person name="Spormann A.M."/>
            <person name="Op den Camp H."/>
            <person name="Overmann J."/>
            <person name="Amann R."/>
            <person name="Jetten M.S.M."/>
            <person name="Mascher T."/>
            <person name="Medema M.H."/>
            <person name="Devos D.P."/>
            <person name="Kaster A.-K."/>
            <person name="Ovreas L."/>
            <person name="Rohde M."/>
            <person name="Galperin M.Y."/>
            <person name="Jogler C."/>
        </authorList>
    </citation>
    <scope>NUCLEOTIDE SEQUENCE [LARGE SCALE GENOMIC DNA]</scope>
    <source>
        <strain evidence="11 12">Spb1</strain>
    </source>
</reference>
<keyword evidence="6" id="KW-0029">Amino-acid transport</keyword>
<protein>
    <submittedName>
        <fullName evidence="11">High-affinity branched-chain amino acid transport system permease protein LivH</fullName>
    </submittedName>
</protein>
<feature type="transmembrane region" description="Helical" evidence="10">
    <location>
        <begin position="296"/>
        <end position="315"/>
    </location>
</feature>
<dbReference type="PANTHER" id="PTHR11795:SF371">
    <property type="entry name" value="HIGH-AFFINITY BRANCHED-CHAIN AMINO ACID TRANSPORT SYSTEM PERMEASE PROTEIN LIVH"/>
    <property type="match status" value="1"/>
</dbReference>
<evidence type="ECO:0000313" key="12">
    <source>
        <dbReference type="Proteomes" id="UP000315349"/>
    </source>
</evidence>
<evidence type="ECO:0000256" key="9">
    <source>
        <dbReference type="ARBA" id="ARBA00037998"/>
    </source>
</evidence>
<feature type="transmembrane region" description="Helical" evidence="10">
    <location>
        <begin position="159"/>
        <end position="182"/>
    </location>
</feature>
<proteinExistence type="inferred from homology"/>
<dbReference type="AlphaFoldDB" id="A0A518GRC1"/>
<dbReference type="InterPro" id="IPR001851">
    <property type="entry name" value="ABC_transp_permease"/>
</dbReference>
<gene>
    <name evidence="11" type="primary">livH_1</name>
    <name evidence="11" type="ORF">Spb1_30830</name>
</gene>
<feature type="transmembrane region" description="Helical" evidence="10">
    <location>
        <begin position="248"/>
        <end position="265"/>
    </location>
</feature>
<dbReference type="Pfam" id="PF02653">
    <property type="entry name" value="BPD_transp_2"/>
    <property type="match status" value="1"/>
</dbReference>
<dbReference type="GO" id="GO:1903806">
    <property type="term" value="P:L-isoleucine import across plasma membrane"/>
    <property type="evidence" value="ECO:0007669"/>
    <property type="project" value="TreeGrafter"/>
</dbReference>
<organism evidence="11 12">
    <name type="scientific">Planctopirus ephydatiae</name>
    <dbReference type="NCBI Taxonomy" id="2528019"/>
    <lineage>
        <taxon>Bacteria</taxon>
        <taxon>Pseudomonadati</taxon>
        <taxon>Planctomycetota</taxon>
        <taxon>Planctomycetia</taxon>
        <taxon>Planctomycetales</taxon>
        <taxon>Planctomycetaceae</taxon>
        <taxon>Planctopirus</taxon>
    </lineage>
</organism>
<evidence type="ECO:0000256" key="8">
    <source>
        <dbReference type="ARBA" id="ARBA00023136"/>
    </source>
</evidence>
<accession>A0A518GRC1</accession>
<feature type="transmembrane region" description="Helical" evidence="10">
    <location>
        <begin position="42"/>
        <end position="62"/>
    </location>
</feature>
<dbReference type="RefSeq" id="WP_145301584.1">
    <property type="nucleotide sequence ID" value="NZ_CP036299.1"/>
</dbReference>
<dbReference type="Proteomes" id="UP000315349">
    <property type="component" value="Chromosome"/>
</dbReference>
<keyword evidence="3" id="KW-1003">Cell membrane</keyword>
<dbReference type="GO" id="GO:0015190">
    <property type="term" value="F:L-leucine transmembrane transporter activity"/>
    <property type="evidence" value="ECO:0007669"/>
    <property type="project" value="TreeGrafter"/>
</dbReference>
<keyword evidence="12" id="KW-1185">Reference proteome</keyword>
<dbReference type="CDD" id="cd06582">
    <property type="entry name" value="TM_PBP1_LivH_like"/>
    <property type="match status" value="1"/>
</dbReference>